<dbReference type="EMBL" id="JAAGMB010000843">
    <property type="protein sequence ID" value="NEB21835.1"/>
    <property type="molecule type" value="Genomic_DNA"/>
</dbReference>
<evidence type="ECO:0000313" key="3">
    <source>
        <dbReference type="Proteomes" id="UP000469545"/>
    </source>
</evidence>
<feature type="non-terminal residue" evidence="2">
    <location>
        <position position="618"/>
    </location>
</feature>
<feature type="compositionally biased region" description="Acidic residues" evidence="1">
    <location>
        <begin position="54"/>
        <end position="78"/>
    </location>
</feature>
<protein>
    <recommendedName>
        <fullName evidence="4">Lonely Cys domain-containing protein</fullName>
    </recommendedName>
</protein>
<proteinExistence type="predicted"/>
<feature type="region of interest" description="Disordered" evidence="1">
    <location>
        <begin position="340"/>
        <end position="384"/>
    </location>
</feature>
<evidence type="ECO:0000313" key="2">
    <source>
        <dbReference type="EMBL" id="NEB21835.1"/>
    </source>
</evidence>
<name>A0A6N9UVS9_9ACTN</name>
<keyword evidence="3" id="KW-1185">Reference proteome</keyword>
<sequence>LPEGTSRAAAPAEARERVGTGPVTLPASTPRTGPDGAVPPPRPGRRPMTTVQEASDESEDSDAESSSDSDSDSDDSADGNERPPWADTGWLNTVFGTRWDTVPVDRLRETSQALYELVEAEAGADRAPQALYRALNRVARQVLHLPGDARPGPADHQLLGSLALDASSDDLETTDDLSRYFVERQIETGRGALDEGTLLHDTAGAAAGRDFGRTGQPAPAPGSYLLRGTGRVVERPAPWHNPYTVVARAVDGAVEVSLMPGRTFRVTRLDELAMLISYDDRRPRGADVVLALPPHIAEPLAVLVAGTTGRRVWRPEAPVTVATHPTAGSRLALDLRDGDTGAGWVPVDPSEQDGLPGARDLSSDDESDAGDDDSERSSSDGDAEFDRLADELVLERRIDARRTRPLITRDYGVIDKRGTGVLFTRPLPRRVAEVPVGDGTGDGSDALLLPSQDHGTVPMADRPPLHVSEDRTLALPADGEHTTGRGRQVYATRAAIDASSARLAAAGAGLRLKADESTGVLLPREDGSYGDPLFRVEPEFLTPSGASEHAFTRDFAQMLAGTGSAPLSHAAFRGPAGDAVATAPVNGQHGREVTGTHHLAEALAEVAEGTRPADEVTP</sequence>
<dbReference type="AlphaFoldDB" id="A0A6N9UVS9"/>
<feature type="non-terminal residue" evidence="2">
    <location>
        <position position="1"/>
    </location>
</feature>
<evidence type="ECO:0000256" key="1">
    <source>
        <dbReference type="SAM" id="MobiDB-lite"/>
    </source>
</evidence>
<feature type="compositionally biased region" description="Acidic residues" evidence="1">
    <location>
        <begin position="363"/>
        <end position="374"/>
    </location>
</feature>
<dbReference type="Proteomes" id="UP000469545">
    <property type="component" value="Unassembled WGS sequence"/>
</dbReference>
<feature type="compositionally biased region" description="Basic and acidic residues" evidence="1">
    <location>
        <begin position="375"/>
        <end position="384"/>
    </location>
</feature>
<evidence type="ECO:0008006" key="4">
    <source>
        <dbReference type="Google" id="ProtNLM"/>
    </source>
</evidence>
<comment type="caution">
    <text evidence="2">The sequence shown here is derived from an EMBL/GenBank/DDBJ whole genome shotgun (WGS) entry which is preliminary data.</text>
</comment>
<gene>
    <name evidence="2" type="ORF">G3I46_35970</name>
</gene>
<accession>A0A6N9UVS9</accession>
<feature type="region of interest" description="Disordered" evidence="1">
    <location>
        <begin position="1"/>
        <end position="91"/>
    </location>
</feature>
<reference evidence="2 3" key="1">
    <citation type="submission" date="2020-01" db="EMBL/GenBank/DDBJ databases">
        <title>Insect and environment-associated Actinomycetes.</title>
        <authorList>
            <person name="Currrie C."/>
            <person name="Chevrette M."/>
            <person name="Carlson C."/>
            <person name="Stubbendieck R."/>
            <person name="Wendt-Pienkowski E."/>
        </authorList>
    </citation>
    <scope>NUCLEOTIDE SEQUENCE [LARGE SCALE GENOMIC DNA]</scope>
    <source>
        <strain evidence="2 3">SID14172</strain>
    </source>
</reference>
<organism evidence="2 3">
    <name type="scientific">Streptomyces coelicoflavus</name>
    <dbReference type="NCBI Taxonomy" id="285562"/>
    <lineage>
        <taxon>Bacteria</taxon>
        <taxon>Bacillati</taxon>
        <taxon>Actinomycetota</taxon>
        <taxon>Actinomycetes</taxon>
        <taxon>Kitasatosporales</taxon>
        <taxon>Streptomycetaceae</taxon>
        <taxon>Streptomyces</taxon>
    </lineage>
</organism>